<dbReference type="GO" id="GO:0000055">
    <property type="term" value="P:ribosomal large subunit export from nucleus"/>
    <property type="evidence" value="ECO:0007669"/>
    <property type="project" value="TreeGrafter"/>
</dbReference>
<dbReference type="AlphaFoldDB" id="A0A314Z6G4"/>
<name>A0A314Z6G4_PRUYE</name>
<sequence length="191" mass="21403">MFSRSRLFLLVLLLPIVHLYAFSSTFLKLELLFSYSSFNFSCSIVEALSKRHKNQLQPGICTGEVSCPLSKAPIFSKVCFADEKGNAVTQDEVVKALVELFVHPNYTIPLMGCFRPIAQKIVDKAVELLRLVPNLRSNSDRGVVEVGKDRDLNEVENVIEFYSGAGRGLDLHELVCLAFCRALELAPFFWG</sequence>
<dbReference type="PANTHER" id="PTHR48103">
    <property type="entry name" value="MIDASIN-RELATED"/>
    <property type="match status" value="1"/>
</dbReference>
<accession>A0A314Z6G4</accession>
<dbReference type="GO" id="GO:0000027">
    <property type="term" value="P:ribosomal large subunit assembly"/>
    <property type="evidence" value="ECO:0007669"/>
    <property type="project" value="TreeGrafter"/>
</dbReference>
<evidence type="ECO:0000313" key="4">
    <source>
        <dbReference type="Proteomes" id="UP000250321"/>
    </source>
</evidence>
<organism evidence="3 4">
    <name type="scientific">Prunus yedoensis var. nudiflora</name>
    <dbReference type="NCBI Taxonomy" id="2094558"/>
    <lineage>
        <taxon>Eukaryota</taxon>
        <taxon>Viridiplantae</taxon>
        <taxon>Streptophyta</taxon>
        <taxon>Embryophyta</taxon>
        <taxon>Tracheophyta</taxon>
        <taxon>Spermatophyta</taxon>
        <taxon>Magnoliopsida</taxon>
        <taxon>eudicotyledons</taxon>
        <taxon>Gunneridae</taxon>
        <taxon>Pentapetalae</taxon>
        <taxon>rosids</taxon>
        <taxon>fabids</taxon>
        <taxon>Rosales</taxon>
        <taxon>Rosaceae</taxon>
        <taxon>Amygdaloideae</taxon>
        <taxon>Amygdaleae</taxon>
        <taxon>Prunus</taxon>
    </lineage>
</organism>
<dbReference type="EMBL" id="PJQY01001981">
    <property type="protein sequence ID" value="PQP97335.1"/>
    <property type="molecule type" value="Genomic_DNA"/>
</dbReference>
<dbReference type="PANTHER" id="PTHR48103:SF2">
    <property type="entry name" value="MIDASIN"/>
    <property type="match status" value="1"/>
</dbReference>
<keyword evidence="2" id="KW-0067">ATP-binding</keyword>
<evidence type="ECO:0000313" key="3">
    <source>
        <dbReference type="EMBL" id="PQP97335.1"/>
    </source>
</evidence>
<evidence type="ECO:0000256" key="1">
    <source>
        <dbReference type="ARBA" id="ARBA00022741"/>
    </source>
</evidence>
<gene>
    <name evidence="3" type="ORF">Pyn_09067</name>
</gene>
<proteinExistence type="predicted"/>
<dbReference type="Proteomes" id="UP000250321">
    <property type="component" value="Unassembled WGS sequence"/>
</dbReference>
<dbReference type="GO" id="GO:0030687">
    <property type="term" value="C:preribosome, large subunit precursor"/>
    <property type="evidence" value="ECO:0007669"/>
    <property type="project" value="TreeGrafter"/>
</dbReference>
<dbReference type="GO" id="GO:0005524">
    <property type="term" value="F:ATP binding"/>
    <property type="evidence" value="ECO:0007669"/>
    <property type="project" value="UniProtKB-KW"/>
</dbReference>
<protein>
    <submittedName>
        <fullName evidence="3">Midasin</fullName>
    </submittedName>
</protein>
<dbReference type="OrthoDB" id="1434021at2759"/>
<reference evidence="3 4" key="1">
    <citation type="submission" date="2018-02" db="EMBL/GenBank/DDBJ databases">
        <title>Draft genome of wild Prunus yedoensis var. nudiflora.</title>
        <authorList>
            <person name="Baek S."/>
            <person name="Kim J.-H."/>
            <person name="Choi K."/>
            <person name="Kim G.-B."/>
            <person name="Cho A."/>
            <person name="Jang H."/>
            <person name="Shin C.-H."/>
            <person name="Yu H.-J."/>
            <person name="Mun J.-H."/>
        </authorList>
    </citation>
    <scope>NUCLEOTIDE SEQUENCE [LARGE SCALE GENOMIC DNA]</scope>
    <source>
        <strain evidence="4">cv. Jeju island</strain>
        <tissue evidence="3">Leaf</tissue>
    </source>
</reference>
<dbReference type="GO" id="GO:0005634">
    <property type="term" value="C:nucleus"/>
    <property type="evidence" value="ECO:0007669"/>
    <property type="project" value="TreeGrafter"/>
</dbReference>
<comment type="caution">
    <text evidence="3">The sequence shown here is derived from an EMBL/GenBank/DDBJ whole genome shotgun (WGS) entry which is preliminary data.</text>
</comment>
<keyword evidence="4" id="KW-1185">Reference proteome</keyword>
<evidence type="ECO:0000256" key="2">
    <source>
        <dbReference type="ARBA" id="ARBA00022840"/>
    </source>
</evidence>
<dbReference type="STRING" id="2094558.A0A314Z6G4"/>
<keyword evidence="1" id="KW-0547">Nucleotide-binding</keyword>